<dbReference type="InterPro" id="IPR034291">
    <property type="entry name" value="TMP_synthase"/>
</dbReference>
<comment type="cofactor">
    <cofactor evidence="2">
        <name>Mg(2+)</name>
        <dbReference type="ChEBI" id="CHEBI:18420"/>
    </cofactor>
</comment>
<keyword evidence="20" id="KW-1185">Reference proteome</keyword>
<evidence type="ECO:0000256" key="2">
    <source>
        <dbReference type="ARBA" id="ARBA00001946"/>
    </source>
</evidence>
<comment type="catalytic activity">
    <reaction evidence="1">
        <text>5-(2-hydroxyethyl)-4-methylthiazole + ATP = 4-methyl-5-(2-phosphooxyethyl)-thiazole + ADP + H(+)</text>
        <dbReference type="Rhea" id="RHEA:24212"/>
        <dbReference type="ChEBI" id="CHEBI:15378"/>
        <dbReference type="ChEBI" id="CHEBI:17957"/>
        <dbReference type="ChEBI" id="CHEBI:30616"/>
        <dbReference type="ChEBI" id="CHEBI:58296"/>
        <dbReference type="ChEBI" id="CHEBI:456216"/>
        <dbReference type="EC" id="2.7.1.50"/>
    </reaction>
</comment>
<dbReference type="PANTHER" id="PTHR20857:SF23">
    <property type="entry name" value="THIAMINE BIOSYNTHETIC BIFUNCTIONAL ENZYME"/>
    <property type="match status" value="1"/>
</dbReference>
<dbReference type="CDD" id="cd00564">
    <property type="entry name" value="TMP_TenI"/>
    <property type="match status" value="1"/>
</dbReference>
<dbReference type="Pfam" id="PF02581">
    <property type="entry name" value="TMP-TENI"/>
    <property type="match status" value="1"/>
</dbReference>
<keyword evidence="9" id="KW-0067">ATP-binding</keyword>
<dbReference type="GO" id="GO:0009229">
    <property type="term" value="P:thiamine diphosphate biosynthetic process"/>
    <property type="evidence" value="ECO:0007669"/>
    <property type="project" value="UniProtKB-UniPathway"/>
</dbReference>
<dbReference type="Gene3D" id="3.20.20.70">
    <property type="entry name" value="Aldolase class I"/>
    <property type="match status" value="1"/>
</dbReference>
<evidence type="ECO:0000259" key="16">
    <source>
        <dbReference type="Pfam" id="PF02581"/>
    </source>
</evidence>
<evidence type="ECO:0000256" key="6">
    <source>
        <dbReference type="ARBA" id="ARBA00022723"/>
    </source>
</evidence>
<dbReference type="HAMAP" id="MF_00228">
    <property type="entry name" value="Thz_kinase"/>
    <property type="match status" value="1"/>
</dbReference>
<evidence type="ECO:0000256" key="8">
    <source>
        <dbReference type="ARBA" id="ARBA00022777"/>
    </source>
</evidence>
<evidence type="ECO:0000256" key="13">
    <source>
        <dbReference type="ARBA" id="ARBA00047851"/>
    </source>
</evidence>
<feature type="domain" description="Thiamine phosphate synthase/TenI" evidence="16">
    <location>
        <begin position="26"/>
        <end position="222"/>
    </location>
</feature>
<accession>A0A177V7V6</accession>
<comment type="pathway">
    <text evidence="3">Cofactor biosynthesis; thiamine diphosphate biosynthesis; 4-methyl-5-(2-phosphoethyl)-thiazole from 5-(2-hydroxyethyl)-4-methylthiazole: step 1/1.</text>
</comment>
<sequence length="615" mass="63447">MSAVPRSNDGPGPGAGPAMKNIDYSVYLVTSRDLLPPGTDFLQHLRLSLSNGDVTVVQLREKSLDTGEFLALARDVLAVCDAAPRGRVPLIINDNLAVALALPKRVGLHLGQTDMAPAVAREILGPDRVLGISTNTPGQAEAAAKAGADYIGIGPVYGTQSKAGISAEQILGPRGANAVARAAGALPSVLIGGINKSTALRALVGATNKYGRPAGIAVISAIVSRPDADEAAAELARAVRKYKRSASYRTSRAEVAPASAEHEDLDSVYTELDAFNVLPSLQAAAEDGQAFSYEAPEGRHALTELLKARAAQILKSHRKNPSGPPLVQTITSHVSSTYSANILLCFSASPIMSHQPEEAEAIMTVGEALVLNIGTVHAEARAGMKVAGATANKLGKPVVLDPVGVGASAFRKNSVEDILNHTQITLIKANAAELAAMLSLTSVQTRGVDAGPGTLTDPASHARALAKREKCLVLLTGKTDYLTDGELCVGCGNGDAMLGTVTGTGCALGALVAAGMAAGARLSREEEQAARAGDEVKHEEEGSKGGMGRLVVDAKASDLFAGALLGLLTETIASELAAARPEVRGPGTFLPALLDEISLMDAETILKRAKIDILP</sequence>
<comment type="pathway">
    <text evidence="4">Cofactor biosynthesis; thiamine diphosphate biosynthesis; thiamine phosphate from 4-amino-2-methyl-5-diphosphomethylpyrimidine and 4-methyl-5-(2-phosphoethyl)-thiazole: step 1/1.</text>
</comment>
<reference evidence="18" key="1">
    <citation type="submission" date="2016-04" db="EMBL/GenBank/DDBJ databases">
        <authorList>
            <person name="Nguyen H.D."/>
            <person name="Kesanakurti P."/>
            <person name="Cullis J."/>
            <person name="Levesque C.A."/>
            <person name="Hambleton S."/>
        </authorList>
    </citation>
    <scope>NUCLEOTIDE SEQUENCE</scope>
    <source>
        <strain evidence="18">DAOMC 238032</strain>
    </source>
</reference>
<dbReference type="Gene3D" id="3.40.1190.20">
    <property type="match status" value="1"/>
</dbReference>
<dbReference type="GO" id="GO:0005737">
    <property type="term" value="C:cytoplasm"/>
    <property type="evidence" value="ECO:0007669"/>
    <property type="project" value="TreeGrafter"/>
</dbReference>
<dbReference type="Pfam" id="PF02110">
    <property type="entry name" value="HK"/>
    <property type="match status" value="1"/>
</dbReference>
<evidence type="ECO:0000256" key="5">
    <source>
        <dbReference type="ARBA" id="ARBA00022679"/>
    </source>
</evidence>
<keyword evidence="11" id="KW-0784">Thiamine biosynthesis</keyword>
<dbReference type="GO" id="GO:0004789">
    <property type="term" value="F:thiamine-phosphate diphosphorylase activity"/>
    <property type="evidence" value="ECO:0007669"/>
    <property type="project" value="UniProtKB-EC"/>
</dbReference>
<dbReference type="InterPro" id="IPR029056">
    <property type="entry name" value="Ribokinase-like"/>
</dbReference>
<evidence type="ECO:0000313" key="20">
    <source>
        <dbReference type="Proteomes" id="UP000836402"/>
    </source>
</evidence>
<dbReference type="EMBL" id="LWDD02000717">
    <property type="protein sequence ID" value="KAE8256923.1"/>
    <property type="molecule type" value="Genomic_DNA"/>
</dbReference>
<keyword evidence="10" id="KW-0460">Magnesium</keyword>
<keyword evidence="6" id="KW-0479">Metal-binding</keyword>
<dbReference type="Proteomes" id="UP000077671">
    <property type="component" value="Unassembled WGS sequence"/>
</dbReference>
<feature type="compositionally biased region" description="Basic and acidic residues" evidence="15">
    <location>
        <begin position="525"/>
        <end position="543"/>
    </location>
</feature>
<evidence type="ECO:0000256" key="4">
    <source>
        <dbReference type="ARBA" id="ARBA00005165"/>
    </source>
</evidence>
<gene>
    <name evidence="18" type="ORF">A4X03_0g4920</name>
    <name evidence="17" type="ORF">JKIAZH3_G4237</name>
</gene>
<comment type="caution">
    <text evidence="18">The sequence shown here is derived from an EMBL/GenBank/DDBJ whole genome shotgun (WGS) entry which is preliminary data.</text>
</comment>
<dbReference type="GO" id="GO:0005524">
    <property type="term" value="F:ATP binding"/>
    <property type="evidence" value="ECO:0007669"/>
    <property type="project" value="UniProtKB-KW"/>
</dbReference>
<evidence type="ECO:0000313" key="19">
    <source>
        <dbReference type="Proteomes" id="UP000077671"/>
    </source>
</evidence>
<dbReference type="Proteomes" id="UP000836402">
    <property type="component" value="Unassembled WGS sequence"/>
</dbReference>
<keyword evidence="7" id="KW-0547">Nucleotide-binding</keyword>
<evidence type="ECO:0000256" key="12">
    <source>
        <dbReference type="ARBA" id="ARBA00047334"/>
    </source>
</evidence>
<protein>
    <recommendedName>
        <fullName evidence="16">Thiamine phosphate synthase/TenI domain-containing protein</fullName>
    </recommendedName>
</protein>
<dbReference type="InterPro" id="IPR036206">
    <property type="entry name" value="ThiamineP_synth_sf"/>
</dbReference>
<evidence type="ECO:0000256" key="3">
    <source>
        <dbReference type="ARBA" id="ARBA00004868"/>
    </source>
</evidence>
<evidence type="ECO:0000256" key="14">
    <source>
        <dbReference type="ARBA" id="ARBA00047883"/>
    </source>
</evidence>
<dbReference type="SUPFAM" id="SSF51391">
    <property type="entry name" value="Thiamin phosphate synthase"/>
    <property type="match status" value="1"/>
</dbReference>
<dbReference type="UniPathway" id="UPA00060">
    <property type="reaction ID" value="UER00139"/>
</dbReference>
<dbReference type="InterPro" id="IPR022998">
    <property type="entry name" value="ThiamineP_synth_TenI"/>
</dbReference>
<evidence type="ECO:0000256" key="10">
    <source>
        <dbReference type="ARBA" id="ARBA00022842"/>
    </source>
</evidence>
<dbReference type="InterPro" id="IPR013785">
    <property type="entry name" value="Aldolase_TIM"/>
</dbReference>
<evidence type="ECO:0000256" key="15">
    <source>
        <dbReference type="SAM" id="MobiDB-lite"/>
    </source>
</evidence>
<reference evidence="17" key="3">
    <citation type="submission" date="2020-10" db="EMBL/GenBank/DDBJ databases">
        <authorList>
            <person name="Sedaghatjoo S."/>
        </authorList>
    </citation>
    <scope>NUCLEOTIDE SEQUENCE</scope>
    <source>
        <strain evidence="17">AZH3</strain>
    </source>
</reference>
<evidence type="ECO:0000313" key="17">
    <source>
        <dbReference type="EMBL" id="CAD6906496.1"/>
    </source>
</evidence>
<name>A0A177V7V6_9BASI</name>
<dbReference type="SUPFAM" id="SSF53613">
    <property type="entry name" value="Ribokinase-like"/>
    <property type="match status" value="1"/>
</dbReference>
<feature type="region of interest" description="Disordered" evidence="15">
    <location>
        <begin position="525"/>
        <end position="544"/>
    </location>
</feature>
<comment type="catalytic activity">
    <reaction evidence="13">
        <text>2-(2-carboxy-4-methylthiazol-5-yl)ethyl phosphate + 4-amino-2-methyl-5-(diphosphooxymethyl)pyrimidine + 2 H(+) = thiamine phosphate + CO2 + diphosphate</text>
        <dbReference type="Rhea" id="RHEA:47848"/>
        <dbReference type="ChEBI" id="CHEBI:15378"/>
        <dbReference type="ChEBI" id="CHEBI:16526"/>
        <dbReference type="ChEBI" id="CHEBI:33019"/>
        <dbReference type="ChEBI" id="CHEBI:37575"/>
        <dbReference type="ChEBI" id="CHEBI:57841"/>
        <dbReference type="ChEBI" id="CHEBI:62890"/>
        <dbReference type="EC" id="2.5.1.3"/>
    </reaction>
</comment>
<evidence type="ECO:0000256" key="1">
    <source>
        <dbReference type="ARBA" id="ARBA00001771"/>
    </source>
</evidence>
<dbReference type="NCBIfam" id="TIGR00693">
    <property type="entry name" value="thiE"/>
    <property type="match status" value="1"/>
</dbReference>
<evidence type="ECO:0000313" key="18">
    <source>
        <dbReference type="EMBL" id="KAE8256923.1"/>
    </source>
</evidence>
<keyword evidence="8" id="KW-0418">Kinase</keyword>
<dbReference type="AlphaFoldDB" id="A0A177V7V6"/>
<evidence type="ECO:0000256" key="9">
    <source>
        <dbReference type="ARBA" id="ARBA00022840"/>
    </source>
</evidence>
<evidence type="ECO:0000256" key="7">
    <source>
        <dbReference type="ARBA" id="ARBA00022741"/>
    </source>
</evidence>
<keyword evidence="5" id="KW-0808">Transferase</keyword>
<reference evidence="18" key="2">
    <citation type="journal article" date="2019" name="IMA Fungus">
        <title>Genome sequencing and comparison of five Tilletia species to identify candidate genes for the detection of regulated species infecting wheat.</title>
        <authorList>
            <person name="Nguyen H.D.T."/>
            <person name="Sultana T."/>
            <person name="Kesanakurti P."/>
            <person name="Hambleton S."/>
        </authorList>
    </citation>
    <scope>NUCLEOTIDE SEQUENCE</scope>
    <source>
        <strain evidence="18">DAOMC 238032</strain>
    </source>
</reference>
<dbReference type="EMBL" id="CAJHJG010000842">
    <property type="protein sequence ID" value="CAD6906496.1"/>
    <property type="molecule type" value="Genomic_DNA"/>
</dbReference>
<dbReference type="PANTHER" id="PTHR20857">
    <property type="entry name" value="THIAMINE-PHOSPHATE PYROPHOSPHORYLASE"/>
    <property type="match status" value="1"/>
</dbReference>
<dbReference type="GO" id="GO:0000287">
    <property type="term" value="F:magnesium ion binding"/>
    <property type="evidence" value="ECO:0007669"/>
    <property type="project" value="InterPro"/>
</dbReference>
<dbReference type="CDD" id="cd01170">
    <property type="entry name" value="THZ_kinase"/>
    <property type="match status" value="1"/>
</dbReference>
<evidence type="ECO:0000256" key="11">
    <source>
        <dbReference type="ARBA" id="ARBA00022977"/>
    </source>
</evidence>
<comment type="catalytic activity">
    <reaction evidence="14">
        <text>2-[(2R,5Z)-2-carboxy-4-methylthiazol-5(2H)-ylidene]ethyl phosphate + 4-amino-2-methyl-5-(diphosphooxymethyl)pyrimidine + 2 H(+) = thiamine phosphate + CO2 + diphosphate</text>
        <dbReference type="Rhea" id="RHEA:47844"/>
        <dbReference type="ChEBI" id="CHEBI:15378"/>
        <dbReference type="ChEBI" id="CHEBI:16526"/>
        <dbReference type="ChEBI" id="CHEBI:33019"/>
        <dbReference type="ChEBI" id="CHEBI:37575"/>
        <dbReference type="ChEBI" id="CHEBI:57841"/>
        <dbReference type="ChEBI" id="CHEBI:62899"/>
        <dbReference type="EC" id="2.5.1.3"/>
    </reaction>
</comment>
<dbReference type="InterPro" id="IPR000417">
    <property type="entry name" value="Hyethyz_kinase"/>
</dbReference>
<organism evidence="18 19">
    <name type="scientific">Tilletia caries</name>
    <name type="common">wheat bunt fungus</name>
    <dbReference type="NCBI Taxonomy" id="13290"/>
    <lineage>
        <taxon>Eukaryota</taxon>
        <taxon>Fungi</taxon>
        <taxon>Dikarya</taxon>
        <taxon>Basidiomycota</taxon>
        <taxon>Ustilaginomycotina</taxon>
        <taxon>Exobasidiomycetes</taxon>
        <taxon>Tilletiales</taxon>
        <taxon>Tilletiaceae</taxon>
        <taxon>Tilletia</taxon>
    </lineage>
</organism>
<proteinExistence type="inferred from homology"/>
<dbReference type="GO" id="GO:0004417">
    <property type="term" value="F:hydroxyethylthiazole kinase activity"/>
    <property type="evidence" value="ECO:0007669"/>
    <property type="project" value="UniProtKB-EC"/>
</dbReference>
<dbReference type="GO" id="GO:0009228">
    <property type="term" value="P:thiamine biosynthetic process"/>
    <property type="evidence" value="ECO:0007669"/>
    <property type="project" value="UniProtKB-KW"/>
</dbReference>
<dbReference type="HAMAP" id="MF_00097">
    <property type="entry name" value="TMP_synthase"/>
    <property type="match status" value="1"/>
</dbReference>
<dbReference type="PRINTS" id="PR01099">
    <property type="entry name" value="HYETHTZKNASE"/>
</dbReference>
<comment type="catalytic activity">
    <reaction evidence="12">
        <text>4-methyl-5-(2-phosphooxyethyl)-thiazole + 4-amino-2-methyl-5-(diphosphooxymethyl)pyrimidine + H(+) = thiamine phosphate + diphosphate</text>
        <dbReference type="Rhea" id="RHEA:22328"/>
        <dbReference type="ChEBI" id="CHEBI:15378"/>
        <dbReference type="ChEBI" id="CHEBI:33019"/>
        <dbReference type="ChEBI" id="CHEBI:37575"/>
        <dbReference type="ChEBI" id="CHEBI:57841"/>
        <dbReference type="ChEBI" id="CHEBI:58296"/>
        <dbReference type="EC" id="2.5.1.3"/>
    </reaction>
</comment>